<protein>
    <submittedName>
        <fullName evidence="10">Multidrug efflux SMR transporter</fullName>
    </submittedName>
</protein>
<keyword evidence="5 8" id="KW-1133">Transmembrane helix</keyword>
<gene>
    <name evidence="10" type="ORF">G4D64_06785</name>
    <name evidence="9" type="ORF">H1Z61_06820</name>
</gene>
<evidence type="ECO:0000313" key="12">
    <source>
        <dbReference type="Proteomes" id="UP000570010"/>
    </source>
</evidence>
<evidence type="ECO:0000256" key="2">
    <source>
        <dbReference type="ARBA" id="ARBA00022448"/>
    </source>
</evidence>
<dbReference type="InterPro" id="IPR037185">
    <property type="entry name" value="EmrE-like"/>
</dbReference>
<comment type="similarity">
    <text evidence="7">Belongs to the drug/metabolite transporter (DMT) superfamily. Small multidrug resistance (SMR) (TC 2.A.7.1) family.</text>
</comment>
<reference evidence="10 11" key="1">
    <citation type="submission" date="2020-02" db="EMBL/GenBank/DDBJ databases">
        <title>Bacillus aquiflavi sp. nov., isolated from yellow water of strong flavor Chinese baijiu in Yibin region of China.</title>
        <authorList>
            <person name="Xie J."/>
        </authorList>
    </citation>
    <scope>NUCLEOTIDE SEQUENCE [LARGE SCALE GENOMIC DNA]</scope>
    <source>
        <strain evidence="10 11">3H-10</strain>
    </source>
</reference>
<evidence type="ECO:0000256" key="4">
    <source>
        <dbReference type="ARBA" id="ARBA00022692"/>
    </source>
</evidence>
<keyword evidence="3" id="KW-1003">Cell membrane</keyword>
<keyword evidence="2" id="KW-0813">Transport</keyword>
<reference evidence="9 12" key="2">
    <citation type="submission" date="2020-07" db="EMBL/GenBank/DDBJ databases">
        <authorList>
            <person name="Feng H."/>
        </authorList>
    </citation>
    <scope>NUCLEOTIDE SEQUENCE [LARGE SCALE GENOMIC DNA]</scope>
    <source>
        <strain evidence="12">s-12</strain>
        <strain evidence="9">S-12</strain>
    </source>
</reference>
<feature type="transmembrane region" description="Helical" evidence="8">
    <location>
        <begin position="6"/>
        <end position="24"/>
    </location>
</feature>
<dbReference type="Gene3D" id="1.10.3730.20">
    <property type="match status" value="1"/>
</dbReference>
<dbReference type="GO" id="GO:0005886">
    <property type="term" value="C:plasma membrane"/>
    <property type="evidence" value="ECO:0007669"/>
    <property type="project" value="UniProtKB-SubCell"/>
</dbReference>
<evidence type="ECO:0000313" key="10">
    <source>
        <dbReference type="EMBL" id="NEY81226.1"/>
    </source>
</evidence>
<evidence type="ECO:0000313" key="11">
    <source>
        <dbReference type="Proteomes" id="UP000472971"/>
    </source>
</evidence>
<keyword evidence="11" id="KW-1185">Reference proteome</keyword>
<comment type="caution">
    <text evidence="10">The sequence shown here is derived from an EMBL/GenBank/DDBJ whole genome shotgun (WGS) entry which is preliminary data.</text>
</comment>
<evidence type="ECO:0000256" key="6">
    <source>
        <dbReference type="ARBA" id="ARBA00023136"/>
    </source>
</evidence>
<evidence type="ECO:0000256" key="8">
    <source>
        <dbReference type="SAM" id="Phobius"/>
    </source>
</evidence>
<dbReference type="FunFam" id="1.10.3730.20:FF:000001">
    <property type="entry name" value="Quaternary ammonium compound resistance transporter SugE"/>
    <property type="match status" value="1"/>
</dbReference>
<evidence type="ECO:0000256" key="7">
    <source>
        <dbReference type="RuleBase" id="RU003942"/>
    </source>
</evidence>
<dbReference type="EMBL" id="JACEIO010000012">
    <property type="protein sequence ID" value="MBA4536859.1"/>
    <property type="molecule type" value="Genomic_DNA"/>
</dbReference>
<dbReference type="GO" id="GO:0022857">
    <property type="term" value="F:transmembrane transporter activity"/>
    <property type="evidence" value="ECO:0007669"/>
    <property type="project" value="InterPro"/>
</dbReference>
<accession>A0A6B3W053</accession>
<feature type="transmembrane region" description="Helical" evidence="8">
    <location>
        <begin position="31"/>
        <end position="47"/>
    </location>
</feature>
<dbReference type="AlphaFoldDB" id="A0A6B3W053"/>
<sequence length="105" mass="11508">MAWFYLLVAGFGEIGFVVFMKYSAGFTVKRYTALSIISAIISFYYLSKSLIDIPIGTAYAIWSAIGAAGSVLYGMIFFMESKSWKRLLFIGMIICGGVGLKLVSS</sequence>
<dbReference type="EMBL" id="JAAIWN010000012">
    <property type="protein sequence ID" value="NEY81226.1"/>
    <property type="molecule type" value="Genomic_DNA"/>
</dbReference>
<dbReference type="RefSeq" id="WP_163241463.1">
    <property type="nucleotide sequence ID" value="NZ_JAAIWN010000012.1"/>
</dbReference>
<name>A0A6B3W053_9BACI</name>
<feature type="transmembrane region" description="Helical" evidence="8">
    <location>
        <begin position="86"/>
        <end position="104"/>
    </location>
</feature>
<dbReference type="SUPFAM" id="SSF103481">
    <property type="entry name" value="Multidrug resistance efflux transporter EmrE"/>
    <property type="match status" value="1"/>
</dbReference>
<evidence type="ECO:0000256" key="5">
    <source>
        <dbReference type="ARBA" id="ARBA00022989"/>
    </source>
</evidence>
<dbReference type="Pfam" id="PF00893">
    <property type="entry name" value="Multi_Drug_Res"/>
    <property type="match status" value="1"/>
</dbReference>
<dbReference type="InterPro" id="IPR045324">
    <property type="entry name" value="Small_multidrug_res"/>
</dbReference>
<evidence type="ECO:0000256" key="1">
    <source>
        <dbReference type="ARBA" id="ARBA00004651"/>
    </source>
</evidence>
<keyword evidence="6 8" id="KW-0472">Membrane</keyword>
<dbReference type="Proteomes" id="UP000570010">
    <property type="component" value="Unassembled WGS sequence"/>
</dbReference>
<proteinExistence type="inferred from homology"/>
<keyword evidence="4 7" id="KW-0812">Transmembrane</keyword>
<dbReference type="InterPro" id="IPR000390">
    <property type="entry name" value="Small_drug/metabolite_transptr"/>
</dbReference>
<feature type="transmembrane region" description="Helical" evidence="8">
    <location>
        <begin position="59"/>
        <end position="79"/>
    </location>
</feature>
<dbReference type="Proteomes" id="UP000472971">
    <property type="component" value="Unassembled WGS sequence"/>
</dbReference>
<evidence type="ECO:0000313" key="9">
    <source>
        <dbReference type="EMBL" id="MBA4536859.1"/>
    </source>
</evidence>
<evidence type="ECO:0000256" key="3">
    <source>
        <dbReference type="ARBA" id="ARBA00022475"/>
    </source>
</evidence>
<dbReference type="PANTHER" id="PTHR30561:SF0">
    <property type="entry name" value="GUANIDINIUM EXPORTER"/>
    <property type="match status" value="1"/>
</dbReference>
<organism evidence="10 11">
    <name type="scientific">Bacillus aquiflavi</name>
    <dbReference type="NCBI Taxonomy" id="2672567"/>
    <lineage>
        <taxon>Bacteria</taxon>
        <taxon>Bacillati</taxon>
        <taxon>Bacillota</taxon>
        <taxon>Bacilli</taxon>
        <taxon>Bacillales</taxon>
        <taxon>Bacillaceae</taxon>
        <taxon>Bacillus</taxon>
    </lineage>
</organism>
<dbReference type="PANTHER" id="PTHR30561">
    <property type="entry name" value="SMR FAMILY PROTON-DEPENDENT DRUG EFFLUX TRANSPORTER SUGE"/>
    <property type="match status" value="1"/>
</dbReference>
<comment type="subcellular location">
    <subcellularLocation>
        <location evidence="1 7">Cell membrane</location>
        <topology evidence="1 7">Multi-pass membrane protein</topology>
    </subcellularLocation>
</comment>